<feature type="transmembrane region" description="Helical" evidence="2">
    <location>
        <begin position="231"/>
        <end position="264"/>
    </location>
</feature>
<evidence type="ECO:0000259" key="3">
    <source>
        <dbReference type="Pfam" id="PF05257"/>
    </source>
</evidence>
<reference evidence="4" key="1">
    <citation type="submission" date="2020-08" db="EMBL/GenBank/DDBJ databases">
        <title>Genome public.</title>
        <authorList>
            <person name="Liu C."/>
            <person name="Sun Q."/>
        </authorList>
    </citation>
    <scope>NUCLEOTIDE SEQUENCE</scope>
    <source>
        <strain evidence="4">NSJ-40</strain>
    </source>
</reference>
<dbReference type="EMBL" id="JACRSN010000008">
    <property type="protein sequence ID" value="MBC8533670.1"/>
    <property type="molecule type" value="Genomic_DNA"/>
</dbReference>
<accession>A0A926DB11</accession>
<name>A0A926DB11_9FIRM</name>
<proteinExistence type="predicted"/>
<dbReference type="Proteomes" id="UP000651482">
    <property type="component" value="Unassembled WGS sequence"/>
</dbReference>
<feature type="domain" description="Peptidase C51" evidence="3">
    <location>
        <begin position="463"/>
        <end position="556"/>
    </location>
</feature>
<feature type="region of interest" description="Disordered" evidence="1">
    <location>
        <begin position="38"/>
        <end position="66"/>
    </location>
</feature>
<keyword evidence="5" id="KW-1185">Reference proteome</keyword>
<sequence>MPDIKTREIAKGTVKAIDKSAVAAERMKSAYIRTKDKADHSLYSAEGSPDEYAADRVSGGTETAARETVRQLDKFGRKGVKDTKENISKAKDHFQQKKANFPKKQAQKSMQRVRRSAEPAKQSIKTVEHSGKTIKQTAKSTGKATVKTAKGTVKTAQKTVKTAEHTSKAAIKTTQQAAKTAQKTAQATAKAAQKAAQAAKATAKATAHAVKVAVKATIAAVKAIIAATKALIFAIAAGGWVAVVVIIVICLIGLIVGSCFGIFFSNEDSGSGQTMQAVVQEINTDYQTQLDTTKANISYDVLEMSGSRAVWPEVLAIYAVKTTTDPDNAQEVATMDDSKKAILKDIFWQMNEISSRTETKTEEVITETDDGHGNIVESTSTVTRTYLYITVSHKTAEEMADQYNFSADQRKQLAELLADENRSMWSAVLYGIGTGDGEIVTVALSQIGNVGGAPYWSWYGFNSRVEWCACFVSWCANECGYIDAGVIPKFAGCVWGVEWFRDRGLWQDNSYEPRPGDIIFFDWDNKGSSGPQDGESDHVGIVEKVENGTVYTVEGNSGDSCRENHYAIGYYEILGYGMPQY</sequence>
<dbReference type="RefSeq" id="WP_249319272.1">
    <property type="nucleotide sequence ID" value="NZ_JACRSN010000008.1"/>
</dbReference>
<dbReference type="SUPFAM" id="SSF54001">
    <property type="entry name" value="Cysteine proteinases"/>
    <property type="match status" value="1"/>
</dbReference>
<dbReference type="AlphaFoldDB" id="A0A926DB11"/>
<dbReference type="Gene3D" id="3.90.1720.10">
    <property type="entry name" value="endopeptidase domain like (from Nostoc punctiforme)"/>
    <property type="match status" value="1"/>
</dbReference>
<evidence type="ECO:0000313" key="4">
    <source>
        <dbReference type="EMBL" id="MBC8533670.1"/>
    </source>
</evidence>
<organism evidence="4 5">
    <name type="scientific">Yeguia hominis</name>
    <dbReference type="NCBI Taxonomy" id="2763662"/>
    <lineage>
        <taxon>Bacteria</taxon>
        <taxon>Bacillati</taxon>
        <taxon>Bacillota</taxon>
        <taxon>Clostridia</taxon>
        <taxon>Eubacteriales</taxon>
        <taxon>Yeguiaceae</taxon>
        <taxon>Yeguia</taxon>
    </lineage>
</organism>
<gene>
    <name evidence="4" type="ORF">IAG03_06560</name>
</gene>
<keyword evidence="2" id="KW-1133">Transmembrane helix</keyword>
<dbReference type="InterPro" id="IPR007921">
    <property type="entry name" value="CHAP_dom"/>
</dbReference>
<keyword evidence="2" id="KW-0472">Membrane</keyword>
<protein>
    <submittedName>
        <fullName evidence="4">CHAP domain-containing protein</fullName>
    </submittedName>
</protein>
<keyword evidence="2" id="KW-0812">Transmembrane</keyword>
<evidence type="ECO:0000313" key="5">
    <source>
        <dbReference type="Proteomes" id="UP000651482"/>
    </source>
</evidence>
<dbReference type="InterPro" id="IPR038765">
    <property type="entry name" value="Papain-like_cys_pep_sf"/>
</dbReference>
<evidence type="ECO:0000256" key="1">
    <source>
        <dbReference type="SAM" id="MobiDB-lite"/>
    </source>
</evidence>
<dbReference type="Pfam" id="PF05257">
    <property type="entry name" value="CHAP"/>
    <property type="match status" value="1"/>
</dbReference>
<evidence type="ECO:0000256" key="2">
    <source>
        <dbReference type="SAM" id="Phobius"/>
    </source>
</evidence>
<comment type="caution">
    <text evidence="4">The sequence shown here is derived from an EMBL/GenBank/DDBJ whole genome shotgun (WGS) entry which is preliminary data.</text>
</comment>